<gene>
    <name evidence="1" type="ORF">NTE_01891</name>
</gene>
<sequence>MLINQTYNSFLIAYSGTNYYTASTLLKSLSRLVGAKIPQPPLRPPKVSILVNQKPWEDYCAAQLDNVMISTDKYLKRHGNVSSVRLWTDEDERREREEQEEEGE</sequence>
<dbReference type="STRING" id="1459636.NTE_01891"/>
<reference evidence="1 2" key="1">
    <citation type="journal article" date="2014" name="PLoS ONE">
        <title>Genome Sequence of Candidatus Nitrososphaera evergladensis from Group I.1b Enriched from Everglades Soil Reveals Novel Genomic Features of the Ammonia-Oxidizing Archaea.</title>
        <authorList>
            <person name="Zhalnina K.V."/>
            <person name="Dias R."/>
            <person name="Leonard M.T."/>
            <person name="Dorr de Quadros P."/>
            <person name="Camargo F.A."/>
            <person name="Drew J.C."/>
            <person name="Farmerie W.G."/>
            <person name="Daroub S.H."/>
            <person name="Triplett E.W."/>
        </authorList>
    </citation>
    <scope>NUCLEOTIDE SEQUENCE [LARGE SCALE GENOMIC DNA]</scope>
    <source>
        <strain evidence="1 2">SR1</strain>
    </source>
</reference>
<dbReference type="HOGENOM" id="CLU_2243700_0_0_2"/>
<evidence type="ECO:0000313" key="1">
    <source>
        <dbReference type="EMBL" id="AIF83950.1"/>
    </source>
</evidence>
<organism evidence="1 2">
    <name type="scientific">Candidatus Nitrososphaera evergladensis SR1</name>
    <dbReference type="NCBI Taxonomy" id="1459636"/>
    <lineage>
        <taxon>Archaea</taxon>
        <taxon>Nitrososphaerota</taxon>
        <taxon>Nitrososphaeria</taxon>
        <taxon>Nitrososphaerales</taxon>
        <taxon>Nitrososphaeraceae</taxon>
        <taxon>Nitrososphaera</taxon>
    </lineage>
</organism>
<proteinExistence type="predicted"/>
<protein>
    <submittedName>
        <fullName evidence="1">Uncharacterized protein</fullName>
    </submittedName>
</protein>
<accession>A0A075MS60</accession>
<dbReference type="KEGG" id="nev:NTE_01891"/>
<evidence type="ECO:0000313" key="2">
    <source>
        <dbReference type="Proteomes" id="UP000028194"/>
    </source>
</evidence>
<name>A0A075MS60_9ARCH</name>
<keyword evidence="2" id="KW-1185">Reference proteome</keyword>
<dbReference type="AlphaFoldDB" id="A0A075MS60"/>
<dbReference type="EMBL" id="CP007174">
    <property type="protein sequence ID" value="AIF83950.1"/>
    <property type="molecule type" value="Genomic_DNA"/>
</dbReference>
<dbReference type="Proteomes" id="UP000028194">
    <property type="component" value="Chromosome"/>
</dbReference>